<name>A0A0R0CKK2_9GAMM</name>
<reference evidence="2 3" key="1">
    <citation type="submission" date="2015-05" db="EMBL/GenBank/DDBJ databases">
        <title>Genome sequencing and analysis of members of genus Stenotrophomonas.</title>
        <authorList>
            <person name="Patil P.P."/>
            <person name="Midha S."/>
            <person name="Patil P.B."/>
        </authorList>
    </citation>
    <scope>NUCLEOTIDE SEQUENCE [LARGE SCALE GENOMIC DNA]</scope>
    <source>
        <strain evidence="2 3">DSM 21858</strain>
    </source>
</reference>
<proteinExistence type="predicted"/>
<dbReference type="AlphaFoldDB" id="A0A0R0CKK2"/>
<keyword evidence="1" id="KW-0812">Transmembrane</keyword>
<evidence type="ECO:0000313" key="2">
    <source>
        <dbReference type="EMBL" id="KRG70492.1"/>
    </source>
</evidence>
<feature type="transmembrane region" description="Helical" evidence="1">
    <location>
        <begin position="20"/>
        <end position="37"/>
    </location>
</feature>
<dbReference type="Proteomes" id="UP000052052">
    <property type="component" value="Unassembled WGS sequence"/>
</dbReference>
<evidence type="ECO:0008006" key="4">
    <source>
        <dbReference type="Google" id="ProtNLM"/>
    </source>
</evidence>
<dbReference type="EMBL" id="LDJL01000005">
    <property type="protein sequence ID" value="KRG70492.1"/>
    <property type="molecule type" value="Genomic_DNA"/>
</dbReference>
<protein>
    <recommendedName>
        <fullName evidence="4">DUF2254 domain-containing protein</fullName>
    </recommendedName>
</protein>
<dbReference type="Pfam" id="PF10011">
    <property type="entry name" value="DUF2254"/>
    <property type="match status" value="1"/>
</dbReference>
<dbReference type="InterPro" id="IPR018723">
    <property type="entry name" value="DUF2254_membrane"/>
</dbReference>
<sequence>MISNWKLVALRLTRRMWFRATVYCALGVITALVGAFAKQAIPSGLAGSIGAGSVGNILSILAASMLAVTTFSLSTMVAAYGAASSGATPRAAKLLIEDTSAQGALATFIGAFLFSIVGLIALSTGLYGDSGRVILLAATVLVIVLITVTLLRWIEQLSRFGRIAETIGLAENATRAAMRSRAQSPWLGGAAAIGLPGDGVAIEASRVGYVDYLDMHELHEISEEADVDLHVVAVPGTFASPDQPLVVASGTLDEHASERVRSAFKLADSRSFESDPRYGLIVLTEIAQRALSPAINDPGTCIGIIGSVVRLLVQWSQRMAEQEPPEVRYPRVYIPALREDDMFADVFPKIARDGAGMLEVAIRLQKAFAALAETGYAPSVKAAREQARLALARSLQALDFEPDRQALRAVAEQVNGITTPAS</sequence>
<comment type="caution">
    <text evidence="2">The sequence shown here is derived from an EMBL/GenBank/DDBJ whole genome shotgun (WGS) entry which is preliminary data.</text>
</comment>
<evidence type="ECO:0000313" key="3">
    <source>
        <dbReference type="Proteomes" id="UP000052052"/>
    </source>
</evidence>
<feature type="transmembrane region" description="Helical" evidence="1">
    <location>
        <begin position="104"/>
        <end position="127"/>
    </location>
</feature>
<keyword evidence="1" id="KW-1133">Transmembrane helix</keyword>
<keyword evidence="3" id="KW-1185">Reference proteome</keyword>
<gene>
    <name evidence="2" type="ORF">ABB29_05245</name>
</gene>
<dbReference type="STRING" id="344882.ABB29_05245"/>
<accession>A0A0R0CKK2</accession>
<organism evidence="2 3">
    <name type="scientific">Pseudoxanthomonas dokdonensis</name>
    <dbReference type="NCBI Taxonomy" id="344882"/>
    <lineage>
        <taxon>Bacteria</taxon>
        <taxon>Pseudomonadati</taxon>
        <taxon>Pseudomonadota</taxon>
        <taxon>Gammaproteobacteria</taxon>
        <taxon>Lysobacterales</taxon>
        <taxon>Lysobacteraceae</taxon>
        <taxon>Pseudoxanthomonas</taxon>
    </lineage>
</organism>
<dbReference type="RefSeq" id="WP_057657572.1">
    <property type="nucleotide sequence ID" value="NZ_LDJL01000005.1"/>
</dbReference>
<keyword evidence="1" id="KW-0472">Membrane</keyword>
<feature type="transmembrane region" description="Helical" evidence="1">
    <location>
        <begin position="133"/>
        <end position="154"/>
    </location>
</feature>
<dbReference type="OrthoDB" id="2955631at2"/>
<dbReference type="PATRIC" id="fig|344882.3.peg.2382"/>
<evidence type="ECO:0000256" key="1">
    <source>
        <dbReference type="SAM" id="Phobius"/>
    </source>
</evidence>